<proteinExistence type="predicted"/>
<dbReference type="AlphaFoldDB" id="X1HHU8"/>
<name>X1HHU8_9ZZZZ</name>
<reference evidence="1" key="1">
    <citation type="journal article" date="2014" name="Front. Microbiol.">
        <title>High frequency of phylogenetically diverse reductive dehalogenase-homologous genes in deep subseafloor sedimentary metagenomes.</title>
        <authorList>
            <person name="Kawai M."/>
            <person name="Futagami T."/>
            <person name="Toyoda A."/>
            <person name="Takaki Y."/>
            <person name="Nishi S."/>
            <person name="Hori S."/>
            <person name="Arai W."/>
            <person name="Tsubouchi T."/>
            <person name="Morono Y."/>
            <person name="Uchiyama I."/>
            <person name="Ito T."/>
            <person name="Fujiyama A."/>
            <person name="Inagaki F."/>
            <person name="Takami H."/>
        </authorList>
    </citation>
    <scope>NUCLEOTIDE SEQUENCE</scope>
    <source>
        <strain evidence="1">Expedition CK06-06</strain>
    </source>
</reference>
<accession>X1HHU8</accession>
<organism evidence="1">
    <name type="scientific">marine sediment metagenome</name>
    <dbReference type="NCBI Taxonomy" id="412755"/>
    <lineage>
        <taxon>unclassified sequences</taxon>
        <taxon>metagenomes</taxon>
        <taxon>ecological metagenomes</taxon>
    </lineage>
</organism>
<sequence>MEKRPRPPTKITDFKGKALRIEVSREPKDEADVAATKAFLELYTQDDGFHCPRCGVVITNPEEAVYHLADEMNKALAHISKPAD</sequence>
<protein>
    <submittedName>
        <fullName evidence="1">Uncharacterized protein</fullName>
    </submittedName>
</protein>
<gene>
    <name evidence="1" type="ORF">S03H2_54729</name>
</gene>
<comment type="caution">
    <text evidence="1">The sequence shown here is derived from an EMBL/GenBank/DDBJ whole genome shotgun (WGS) entry which is preliminary data.</text>
</comment>
<dbReference type="EMBL" id="BARU01034909">
    <property type="protein sequence ID" value="GAH69017.1"/>
    <property type="molecule type" value="Genomic_DNA"/>
</dbReference>
<evidence type="ECO:0000313" key="1">
    <source>
        <dbReference type="EMBL" id="GAH69017.1"/>
    </source>
</evidence>